<name>A0A699YTV8_HAELA</name>
<gene>
    <name evidence="1" type="ORF">HaLaN_05045</name>
</gene>
<proteinExistence type="predicted"/>
<protein>
    <submittedName>
        <fullName evidence="1">Uncharacterized protein</fullName>
    </submittedName>
</protein>
<reference evidence="1 2" key="1">
    <citation type="submission" date="2020-02" db="EMBL/GenBank/DDBJ databases">
        <title>Draft genome sequence of Haematococcus lacustris strain NIES-144.</title>
        <authorList>
            <person name="Morimoto D."/>
            <person name="Nakagawa S."/>
            <person name="Yoshida T."/>
            <person name="Sawayama S."/>
        </authorList>
    </citation>
    <scope>NUCLEOTIDE SEQUENCE [LARGE SCALE GENOMIC DNA]</scope>
    <source>
        <strain evidence="1 2">NIES-144</strain>
    </source>
</reference>
<sequence>MEVSCGTTICCSVCVSVCASTSWSRASVIGEAPAAVDRLINSWCARPFDYVDPSLGASRLGGRTSDSHWAVHNLTLLPPCQSCSRALLSLSLGILRASGKRICNALVVPFA</sequence>
<dbReference type="AlphaFoldDB" id="A0A699YTV8"/>
<keyword evidence="2" id="KW-1185">Reference proteome</keyword>
<dbReference type="EMBL" id="BLLF01000266">
    <property type="protein sequence ID" value="GFH09829.1"/>
    <property type="molecule type" value="Genomic_DNA"/>
</dbReference>
<dbReference type="Proteomes" id="UP000485058">
    <property type="component" value="Unassembled WGS sequence"/>
</dbReference>
<accession>A0A699YTV8</accession>
<evidence type="ECO:0000313" key="2">
    <source>
        <dbReference type="Proteomes" id="UP000485058"/>
    </source>
</evidence>
<comment type="caution">
    <text evidence="1">The sequence shown here is derived from an EMBL/GenBank/DDBJ whole genome shotgun (WGS) entry which is preliminary data.</text>
</comment>
<evidence type="ECO:0000313" key="1">
    <source>
        <dbReference type="EMBL" id="GFH09829.1"/>
    </source>
</evidence>
<organism evidence="1 2">
    <name type="scientific">Haematococcus lacustris</name>
    <name type="common">Green alga</name>
    <name type="synonym">Haematococcus pluvialis</name>
    <dbReference type="NCBI Taxonomy" id="44745"/>
    <lineage>
        <taxon>Eukaryota</taxon>
        <taxon>Viridiplantae</taxon>
        <taxon>Chlorophyta</taxon>
        <taxon>core chlorophytes</taxon>
        <taxon>Chlorophyceae</taxon>
        <taxon>CS clade</taxon>
        <taxon>Chlamydomonadales</taxon>
        <taxon>Haematococcaceae</taxon>
        <taxon>Haematococcus</taxon>
    </lineage>
</organism>